<reference evidence="5 6" key="1">
    <citation type="submission" date="2018-04" db="EMBL/GenBank/DDBJ databases">
        <title>Complete genome sequences of Streptomyces lydicus strain WYEC and characterization of antagonistic properties of biological control agents.</title>
        <authorList>
            <person name="Mariita R.M."/>
            <person name="Sello J.K."/>
        </authorList>
    </citation>
    <scope>NUCLEOTIDE SEQUENCE [LARGE SCALE GENOMIC DNA]</scope>
    <source>
        <strain evidence="5 6">WYEC 108</strain>
    </source>
</reference>
<feature type="domain" description="RNA polymerase sigma-70 region 2" evidence="4">
    <location>
        <begin position="24"/>
        <end position="92"/>
    </location>
</feature>
<dbReference type="InterPro" id="IPR007627">
    <property type="entry name" value="RNA_pol_sigma70_r2"/>
</dbReference>
<accession>A0A3Q9K1Y7</accession>
<dbReference type="Gene3D" id="3.40.33.10">
    <property type="entry name" value="CAP"/>
    <property type="match status" value="1"/>
</dbReference>
<organism evidence="5 6">
    <name type="scientific">Streptomyces lydicus</name>
    <dbReference type="NCBI Taxonomy" id="47763"/>
    <lineage>
        <taxon>Bacteria</taxon>
        <taxon>Bacillati</taxon>
        <taxon>Actinomycetota</taxon>
        <taxon>Actinomycetes</taxon>
        <taxon>Kitasatosporales</taxon>
        <taxon>Streptomycetaceae</taxon>
        <taxon>Streptomyces</taxon>
    </lineage>
</organism>
<feature type="compositionally biased region" description="Pro residues" evidence="2">
    <location>
        <begin position="341"/>
        <end position="355"/>
    </location>
</feature>
<dbReference type="SUPFAM" id="SSF55797">
    <property type="entry name" value="PR-1-like"/>
    <property type="match status" value="1"/>
</dbReference>
<proteinExistence type="inferred from homology"/>
<dbReference type="RefSeq" id="WP_127148984.1">
    <property type="nucleotide sequence ID" value="NZ_CP029042.1"/>
</dbReference>
<keyword evidence="1" id="KW-0804">Transcription</keyword>
<dbReference type="GO" id="GO:0016987">
    <property type="term" value="F:sigma factor activity"/>
    <property type="evidence" value="ECO:0007669"/>
    <property type="project" value="UniProtKB-KW"/>
</dbReference>
<dbReference type="GO" id="GO:0003677">
    <property type="term" value="F:DNA binding"/>
    <property type="evidence" value="ECO:0007669"/>
    <property type="project" value="UniProtKB-KW"/>
</dbReference>
<evidence type="ECO:0000313" key="6">
    <source>
        <dbReference type="Proteomes" id="UP000275579"/>
    </source>
</evidence>
<dbReference type="NCBIfam" id="TIGR02937">
    <property type="entry name" value="sigma70-ECF"/>
    <property type="match status" value="1"/>
</dbReference>
<dbReference type="InterPro" id="IPR013325">
    <property type="entry name" value="RNA_pol_sigma_r2"/>
</dbReference>
<name>A0A3Q9K1Y7_9ACTN</name>
<dbReference type="GO" id="GO:0006352">
    <property type="term" value="P:DNA-templated transcription initiation"/>
    <property type="evidence" value="ECO:0007669"/>
    <property type="project" value="InterPro"/>
</dbReference>
<evidence type="ECO:0000313" key="5">
    <source>
        <dbReference type="EMBL" id="AZS69751.1"/>
    </source>
</evidence>
<evidence type="ECO:0000256" key="2">
    <source>
        <dbReference type="SAM" id="MobiDB-lite"/>
    </source>
</evidence>
<dbReference type="Gene3D" id="1.10.1740.10">
    <property type="match status" value="1"/>
</dbReference>
<feature type="domain" description="SCP" evidence="3">
    <location>
        <begin position="385"/>
        <end position="498"/>
    </location>
</feature>
<feature type="region of interest" description="Disordered" evidence="2">
    <location>
        <begin position="270"/>
        <end position="297"/>
    </location>
</feature>
<feature type="compositionally biased region" description="Basic residues" evidence="2">
    <location>
        <begin position="286"/>
        <end position="296"/>
    </location>
</feature>
<dbReference type="PROSITE" id="PS01063">
    <property type="entry name" value="SIGMA70_ECF"/>
    <property type="match status" value="1"/>
</dbReference>
<dbReference type="EMBL" id="CP029042">
    <property type="protein sequence ID" value="AZS69751.1"/>
    <property type="molecule type" value="Genomic_DNA"/>
</dbReference>
<evidence type="ECO:0000259" key="4">
    <source>
        <dbReference type="Pfam" id="PF04542"/>
    </source>
</evidence>
<feature type="compositionally biased region" description="Low complexity" evidence="2">
    <location>
        <begin position="356"/>
        <end position="368"/>
    </location>
</feature>
<feature type="compositionally biased region" description="Low complexity" evidence="2">
    <location>
        <begin position="270"/>
        <end position="284"/>
    </location>
</feature>
<sequence>MKQENGTEAVEAAKAGDEEAREQLVAAYLPLIYNVVGRALDGHADVDDVVQETMLRVLESLADLREPASFRSWLVAIAMNQVRRRWTAARRTPVVGLDQATERADRSADFVDLTILKLGLSGQRREVAAATRWLDEGDRSLLSLWWLEAAGEISRPELVAAVGIDSRHAAVRVQRMKEQLEAGRVVVRALSATPLCPELSQLTETWDHEPCALWRKRIARHARQCTACSGHWDDLLPAEGLLAGLALLPLPSHLTPQTVLPAPAAATVQAAPAPADPASGAPGAHHLPKRPPRVKKGTVVAGTATLAVAVSAAVWWSPGTPPDHRKDEPKAPRTVAARTPSPRPTPTPTPTPTPSPSRTAPPTRSATPTPTPSATPPDLEEQATALINQRRARAGCGPLRIDRRLHTAAERHSADMAARQYYEHEAPDGTGPDERITATGYQWSSWGENLHRGPRTAADAVNDWMGDTMHRDNLLNCAFTEVGIGIVQGSGGPWWTQDLAAPR</sequence>
<evidence type="ECO:0000259" key="3">
    <source>
        <dbReference type="Pfam" id="PF00188"/>
    </source>
</evidence>
<comment type="similarity">
    <text evidence="1">Belongs to the sigma-70 factor family. ECF subfamily.</text>
</comment>
<gene>
    <name evidence="5" type="ORF">DDE74_01065</name>
</gene>
<dbReference type="PANTHER" id="PTHR31157">
    <property type="entry name" value="SCP DOMAIN-CONTAINING PROTEIN"/>
    <property type="match status" value="1"/>
</dbReference>
<dbReference type="AlphaFoldDB" id="A0A3Q9K1Y7"/>
<dbReference type="PANTHER" id="PTHR31157:SF1">
    <property type="entry name" value="SCP DOMAIN-CONTAINING PROTEIN"/>
    <property type="match status" value="1"/>
</dbReference>
<dbReference type="InterPro" id="IPR000838">
    <property type="entry name" value="RNA_pol_sigma70_ECF_CS"/>
</dbReference>
<evidence type="ECO:0000256" key="1">
    <source>
        <dbReference type="RuleBase" id="RU000716"/>
    </source>
</evidence>
<protein>
    <recommendedName>
        <fullName evidence="1">RNA polymerase sigma factor</fullName>
    </recommendedName>
</protein>
<dbReference type="InterPro" id="IPR014284">
    <property type="entry name" value="RNA_pol_sigma-70_dom"/>
</dbReference>
<dbReference type="InterPro" id="IPR035940">
    <property type="entry name" value="CAP_sf"/>
</dbReference>
<dbReference type="CDD" id="cd05379">
    <property type="entry name" value="CAP_bacterial"/>
    <property type="match status" value="1"/>
</dbReference>
<feature type="compositionally biased region" description="Basic and acidic residues" evidence="2">
    <location>
        <begin position="322"/>
        <end position="331"/>
    </location>
</feature>
<dbReference type="Pfam" id="PF04542">
    <property type="entry name" value="Sigma70_r2"/>
    <property type="match status" value="1"/>
</dbReference>
<keyword evidence="1" id="KW-0805">Transcription regulation</keyword>
<dbReference type="Proteomes" id="UP000275579">
    <property type="component" value="Chromosome"/>
</dbReference>
<dbReference type="InterPro" id="IPR014044">
    <property type="entry name" value="CAP_dom"/>
</dbReference>
<dbReference type="SUPFAM" id="SSF88946">
    <property type="entry name" value="Sigma2 domain of RNA polymerase sigma factors"/>
    <property type="match status" value="1"/>
</dbReference>
<keyword evidence="1" id="KW-0238">DNA-binding</keyword>
<dbReference type="Pfam" id="PF00188">
    <property type="entry name" value="CAP"/>
    <property type="match status" value="1"/>
</dbReference>
<feature type="region of interest" description="Disordered" evidence="2">
    <location>
        <begin position="316"/>
        <end position="378"/>
    </location>
</feature>
<keyword evidence="1" id="KW-0731">Sigma factor</keyword>